<keyword evidence="2" id="KW-1185">Reference proteome</keyword>
<proteinExistence type="predicted"/>
<name>A0ABP6VAC3_9ACTN</name>
<gene>
    <name evidence="1" type="ORF">GCM10022263_20170</name>
</gene>
<evidence type="ECO:0000313" key="1">
    <source>
        <dbReference type="EMBL" id="GAA3531513.1"/>
    </source>
</evidence>
<comment type="caution">
    <text evidence="1">The sequence shown here is derived from an EMBL/GenBank/DDBJ whole genome shotgun (WGS) entry which is preliminary data.</text>
</comment>
<reference evidence="2" key="1">
    <citation type="journal article" date="2019" name="Int. J. Syst. Evol. Microbiol.">
        <title>The Global Catalogue of Microorganisms (GCM) 10K type strain sequencing project: providing services to taxonomists for standard genome sequencing and annotation.</title>
        <authorList>
            <consortium name="The Broad Institute Genomics Platform"/>
            <consortium name="The Broad Institute Genome Sequencing Center for Infectious Disease"/>
            <person name="Wu L."/>
            <person name="Ma J."/>
        </authorList>
    </citation>
    <scope>NUCLEOTIDE SEQUENCE [LARGE SCALE GENOMIC DNA]</scope>
    <source>
        <strain evidence="2">JCM 17460</strain>
    </source>
</reference>
<accession>A0ABP6VAC3</accession>
<organism evidence="1 2">
    <name type="scientific">Nocardioides daeguensis</name>
    <dbReference type="NCBI Taxonomy" id="908359"/>
    <lineage>
        <taxon>Bacteria</taxon>
        <taxon>Bacillati</taxon>
        <taxon>Actinomycetota</taxon>
        <taxon>Actinomycetes</taxon>
        <taxon>Propionibacteriales</taxon>
        <taxon>Nocardioidaceae</taxon>
        <taxon>Nocardioides</taxon>
    </lineage>
</organism>
<evidence type="ECO:0000313" key="2">
    <source>
        <dbReference type="Proteomes" id="UP001500301"/>
    </source>
</evidence>
<sequence>MRALGDCVCGPTAGVPRNHPEEVGMGRRTVCDENYPERRAARTTGGQLPALLTVRRVLLRLILGELWEGRTRTG</sequence>
<dbReference type="EMBL" id="BAABBB010000009">
    <property type="protein sequence ID" value="GAA3531513.1"/>
    <property type="molecule type" value="Genomic_DNA"/>
</dbReference>
<protein>
    <submittedName>
        <fullName evidence="1">Uncharacterized protein</fullName>
    </submittedName>
</protein>
<dbReference type="Proteomes" id="UP001500301">
    <property type="component" value="Unassembled WGS sequence"/>
</dbReference>